<comment type="caution">
    <text evidence="2">The sequence shown here is derived from an EMBL/GenBank/DDBJ whole genome shotgun (WGS) entry which is preliminary data.</text>
</comment>
<dbReference type="GO" id="GO:1904680">
    <property type="term" value="F:peptide transmembrane transporter activity"/>
    <property type="evidence" value="ECO:0007669"/>
    <property type="project" value="TreeGrafter"/>
</dbReference>
<dbReference type="PANTHER" id="PTHR30290:SF82">
    <property type="entry name" value="ABC-TYPE DIPEPTIDE_OLIGOPEPTIDE TRANSPORT SYSTEM, PERIPLASMIC COMPONENT"/>
    <property type="match status" value="1"/>
</dbReference>
<feature type="domain" description="Solute-binding protein family 5" evidence="1">
    <location>
        <begin position="37"/>
        <end position="380"/>
    </location>
</feature>
<dbReference type="InterPro" id="IPR000914">
    <property type="entry name" value="SBP_5_dom"/>
</dbReference>
<accession>X1ALR3</accession>
<dbReference type="Gene3D" id="3.40.190.10">
    <property type="entry name" value="Periplasmic binding protein-like II"/>
    <property type="match status" value="1"/>
</dbReference>
<dbReference type="EMBL" id="BART01001033">
    <property type="protein sequence ID" value="GAG60881.1"/>
    <property type="molecule type" value="Genomic_DNA"/>
</dbReference>
<dbReference type="AlphaFoldDB" id="X1ALR3"/>
<dbReference type="GO" id="GO:0015833">
    <property type="term" value="P:peptide transport"/>
    <property type="evidence" value="ECO:0007669"/>
    <property type="project" value="TreeGrafter"/>
</dbReference>
<evidence type="ECO:0000259" key="1">
    <source>
        <dbReference type="Pfam" id="PF00496"/>
    </source>
</evidence>
<dbReference type="SUPFAM" id="SSF53850">
    <property type="entry name" value="Periplasmic binding protein-like II"/>
    <property type="match status" value="1"/>
</dbReference>
<dbReference type="Gene3D" id="3.90.76.10">
    <property type="entry name" value="Dipeptide-binding Protein, Domain 1"/>
    <property type="match status" value="1"/>
</dbReference>
<evidence type="ECO:0000313" key="2">
    <source>
        <dbReference type="EMBL" id="GAG60881.1"/>
    </source>
</evidence>
<gene>
    <name evidence="2" type="ORF">S01H4_04004</name>
</gene>
<sequence>MWSPPSSWNPITPWAVATGTRGLCYESLFLYDPLTDEYTPWLAESGEWVSSNVYELKVRKGIRWSDGAMFTADDVKFTFELGKNYEGVFYSTMWKWLTDVEKVNDYTLKFHFSEALYQEWGNVMYTMMMVPNHIWKDRTEEEITAGANENPVGTGAYLYESHGADRMVWVRNDKWWATELLGLKPAPKRIVDLINASNNVSLGMVLKGELDLSNNFLPGVADLVDWGYVTTFYPEAPYMLSANTAFLFMNLTKKPMDDPTFRRAVSFAINVNQIVNVAYANLVEAADPTGLLPTWLKYVDQDVVEKLGFSYDPEQAKAILADAGYKDVDGDGFIEAPDGSKIELSIIVPFGWTDWMESIKIIARGCQAAGINLQPEYPDFGGYTAQLY</sequence>
<dbReference type="PANTHER" id="PTHR30290">
    <property type="entry name" value="PERIPLASMIC BINDING COMPONENT OF ABC TRANSPORTER"/>
    <property type="match status" value="1"/>
</dbReference>
<dbReference type="Gene3D" id="3.10.105.10">
    <property type="entry name" value="Dipeptide-binding Protein, Domain 3"/>
    <property type="match status" value="1"/>
</dbReference>
<dbReference type="CDD" id="cd08509">
    <property type="entry name" value="PBP2_TmCBP_oligosaccharides_like"/>
    <property type="match status" value="1"/>
</dbReference>
<protein>
    <recommendedName>
        <fullName evidence="1">Solute-binding protein family 5 domain-containing protein</fullName>
    </recommendedName>
</protein>
<proteinExistence type="predicted"/>
<name>X1ALR3_9ZZZZ</name>
<feature type="non-terminal residue" evidence="2">
    <location>
        <position position="388"/>
    </location>
</feature>
<reference evidence="2" key="1">
    <citation type="journal article" date="2014" name="Front. Microbiol.">
        <title>High frequency of phylogenetically diverse reductive dehalogenase-homologous genes in deep subseafloor sedimentary metagenomes.</title>
        <authorList>
            <person name="Kawai M."/>
            <person name="Futagami T."/>
            <person name="Toyoda A."/>
            <person name="Takaki Y."/>
            <person name="Nishi S."/>
            <person name="Hori S."/>
            <person name="Arai W."/>
            <person name="Tsubouchi T."/>
            <person name="Morono Y."/>
            <person name="Uchiyama I."/>
            <person name="Ito T."/>
            <person name="Fujiyama A."/>
            <person name="Inagaki F."/>
            <person name="Takami H."/>
        </authorList>
    </citation>
    <scope>NUCLEOTIDE SEQUENCE</scope>
    <source>
        <strain evidence="2">Expedition CK06-06</strain>
    </source>
</reference>
<organism evidence="2">
    <name type="scientific">marine sediment metagenome</name>
    <dbReference type="NCBI Taxonomy" id="412755"/>
    <lineage>
        <taxon>unclassified sequences</taxon>
        <taxon>metagenomes</taxon>
        <taxon>ecological metagenomes</taxon>
    </lineage>
</organism>
<dbReference type="Pfam" id="PF00496">
    <property type="entry name" value="SBP_bac_5"/>
    <property type="match status" value="1"/>
</dbReference>
<dbReference type="InterPro" id="IPR039424">
    <property type="entry name" value="SBP_5"/>
</dbReference>